<gene>
    <name evidence="2" type="ORF">FKW44_006418</name>
</gene>
<name>A0A7T8KDB9_CALRO</name>
<protein>
    <submittedName>
        <fullName evidence="2">Serine/threonineprotein kinase pellelike</fullName>
    </submittedName>
</protein>
<dbReference type="Proteomes" id="UP000595437">
    <property type="component" value="Chromosome 4"/>
</dbReference>
<dbReference type="EMBL" id="CP045893">
    <property type="protein sequence ID" value="QQP53806.1"/>
    <property type="molecule type" value="Genomic_DNA"/>
</dbReference>
<evidence type="ECO:0000313" key="3">
    <source>
        <dbReference type="Proteomes" id="UP000595437"/>
    </source>
</evidence>
<dbReference type="GO" id="GO:0016301">
    <property type="term" value="F:kinase activity"/>
    <property type="evidence" value="ECO:0007669"/>
    <property type="project" value="UniProtKB-KW"/>
</dbReference>
<feature type="region of interest" description="Disordered" evidence="1">
    <location>
        <begin position="64"/>
        <end position="104"/>
    </location>
</feature>
<proteinExistence type="predicted"/>
<keyword evidence="2" id="KW-0418">Kinase</keyword>
<evidence type="ECO:0000313" key="2">
    <source>
        <dbReference type="EMBL" id="QQP53806.1"/>
    </source>
</evidence>
<sequence length="203" mass="22649">MPSATEMKQVFEALKKLSEFNSPPNYDSNIYHPDVVSSVTNFTNHMSECLSGNHIGDNIPLVLLSNTSSNGPPTPTMGDPSSFSEEDDPFSSSQDMSSRQTTTRDFIEEPNVKSEEFNIPNLSFLRNDEEPPPFLPWTTAFQISALKAEYPCPAHRAQTPLEQNLPFLKKLKQMDNMDNSPCSSKLANIQRSIDSCTNVDDIL</sequence>
<organism evidence="2 3">
    <name type="scientific">Caligus rogercresseyi</name>
    <name type="common">Sea louse</name>
    <dbReference type="NCBI Taxonomy" id="217165"/>
    <lineage>
        <taxon>Eukaryota</taxon>
        <taxon>Metazoa</taxon>
        <taxon>Ecdysozoa</taxon>
        <taxon>Arthropoda</taxon>
        <taxon>Crustacea</taxon>
        <taxon>Multicrustacea</taxon>
        <taxon>Hexanauplia</taxon>
        <taxon>Copepoda</taxon>
        <taxon>Siphonostomatoida</taxon>
        <taxon>Caligidae</taxon>
        <taxon>Caligus</taxon>
    </lineage>
</organism>
<keyword evidence="3" id="KW-1185">Reference proteome</keyword>
<accession>A0A7T8KDB9</accession>
<evidence type="ECO:0000256" key="1">
    <source>
        <dbReference type="SAM" id="MobiDB-lite"/>
    </source>
</evidence>
<feature type="compositionally biased region" description="Polar residues" evidence="1">
    <location>
        <begin position="94"/>
        <end position="104"/>
    </location>
</feature>
<dbReference type="AlphaFoldDB" id="A0A7T8KDB9"/>
<reference evidence="3" key="1">
    <citation type="submission" date="2021-01" db="EMBL/GenBank/DDBJ databases">
        <title>Caligus Genome Assembly.</title>
        <authorList>
            <person name="Gallardo-Escarate C."/>
        </authorList>
    </citation>
    <scope>NUCLEOTIDE SEQUENCE [LARGE SCALE GENOMIC DNA]</scope>
</reference>
<keyword evidence="2" id="KW-0808">Transferase</keyword>